<organism evidence="2 3">
    <name type="scientific">Dactylellina haptotyla (strain CBS 200.50)</name>
    <name type="common">Nematode-trapping fungus</name>
    <name type="synonym">Monacrosporium haptotylum</name>
    <dbReference type="NCBI Taxonomy" id="1284197"/>
    <lineage>
        <taxon>Eukaryota</taxon>
        <taxon>Fungi</taxon>
        <taxon>Dikarya</taxon>
        <taxon>Ascomycota</taxon>
        <taxon>Pezizomycotina</taxon>
        <taxon>Orbiliomycetes</taxon>
        <taxon>Orbiliales</taxon>
        <taxon>Orbiliaceae</taxon>
        <taxon>Dactylellina</taxon>
    </lineage>
</organism>
<proteinExistence type="predicted"/>
<dbReference type="Proteomes" id="UP000015100">
    <property type="component" value="Unassembled WGS sequence"/>
</dbReference>
<reference evidence="2 3" key="1">
    <citation type="journal article" date="2013" name="PLoS Genet.">
        <title>Genomic mechanisms accounting for the adaptation to parasitism in nematode-trapping fungi.</title>
        <authorList>
            <person name="Meerupati T."/>
            <person name="Andersson K.M."/>
            <person name="Friman E."/>
            <person name="Kumar D."/>
            <person name="Tunlid A."/>
            <person name="Ahren D."/>
        </authorList>
    </citation>
    <scope>NUCLEOTIDE SEQUENCE [LARGE SCALE GENOMIC DNA]</scope>
    <source>
        <strain evidence="2 3">CBS 200.50</strain>
    </source>
</reference>
<feature type="signal peptide" evidence="1">
    <location>
        <begin position="1"/>
        <end position="19"/>
    </location>
</feature>
<keyword evidence="1" id="KW-0732">Signal</keyword>
<dbReference type="HOGENOM" id="CLU_2399625_0_0_1"/>
<keyword evidence="3" id="KW-1185">Reference proteome</keyword>
<comment type="caution">
    <text evidence="2">The sequence shown here is derived from an EMBL/GenBank/DDBJ whole genome shotgun (WGS) entry which is preliminary data.</text>
</comment>
<evidence type="ECO:0000256" key="1">
    <source>
        <dbReference type="SAM" id="SignalP"/>
    </source>
</evidence>
<name>S8ADP1_DACHA</name>
<accession>S8ADP1</accession>
<feature type="chain" id="PRO_5004547884" evidence="1">
    <location>
        <begin position="20"/>
        <end position="93"/>
    </location>
</feature>
<dbReference type="EMBL" id="AQGS01000256">
    <property type="protein sequence ID" value="EPS41130.1"/>
    <property type="molecule type" value="Genomic_DNA"/>
</dbReference>
<protein>
    <submittedName>
        <fullName evidence="2">Uncharacterized protein</fullName>
    </submittedName>
</protein>
<evidence type="ECO:0000313" key="2">
    <source>
        <dbReference type="EMBL" id="EPS41130.1"/>
    </source>
</evidence>
<evidence type="ECO:0000313" key="3">
    <source>
        <dbReference type="Proteomes" id="UP000015100"/>
    </source>
</evidence>
<gene>
    <name evidence="2" type="ORF">H072_4964</name>
</gene>
<reference evidence="3" key="2">
    <citation type="submission" date="2013-04" db="EMBL/GenBank/DDBJ databases">
        <title>Genomic mechanisms accounting for the adaptation to parasitism in nematode-trapping fungi.</title>
        <authorList>
            <person name="Ahren D.G."/>
        </authorList>
    </citation>
    <scope>NUCLEOTIDE SEQUENCE [LARGE SCALE GENOMIC DNA]</scope>
    <source>
        <strain evidence="3">CBS 200.50</strain>
    </source>
</reference>
<dbReference type="AlphaFoldDB" id="S8ADP1"/>
<sequence length="93" mass="10094">MKVSTLSVVLLSASTMTAALPVATDPVISPCLPDITTGIPKEPPFFRVGEVQKRQEVPSMDFMNPGEPFMNRFLNNISSLFERMTSFFGGAGP</sequence>